<dbReference type="InterPro" id="IPR000914">
    <property type="entry name" value="SBP_5_dom"/>
</dbReference>
<dbReference type="Gene3D" id="3.40.190.10">
    <property type="entry name" value="Periplasmic binding protein-like II"/>
    <property type="match status" value="1"/>
</dbReference>
<evidence type="ECO:0000256" key="1">
    <source>
        <dbReference type="ARBA" id="ARBA00004418"/>
    </source>
</evidence>
<evidence type="ECO:0000256" key="2">
    <source>
        <dbReference type="ARBA" id="ARBA00005695"/>
    </source>
</evidence>
<dbReference type="PANTHER" id="PTHR30290">
    <property type="entry name" value="PERIPLASMIC BINDING COMPONENT OF ABC TRANSPORTER"/>
    <property type="match status" value="1"/>
</dbReference>
<dbReference type="Proteomes" id="UP000037822">
    <property type="component" value="Unassembled WGS sequence"/>
</dbReference>
<dbReference type="SUPFAM" id="SSF53850">
    <property type="entry name" value="Periplasmic binding protein-like II"/>
    <property type="match status" value="1"/>
</dbReference>
<protein>
    <submittedName>
        <fullName evidence="7">Peptide ABC transporter substrate-binding protein</fullName>
    </submittedName>
</protein>
<organism evidence="7 8">
    <name type="scientific">Bosea vaviloviae</name>
    <dbReference type="NCBI Taxonomy" id="1526658"/>
    <lineage>
        <taxon>Bacteria</taxon>
        <taxon>Pseudomonadati</taxon>
        <taxon>Pseudomonadota</taxon>
        <taxon>Alphaproteobacteria</taxon>
        <taxon>Hyphomicrobiales</taxon>
        <taxon>Boseaceae</taxon>
        <taxon>Bosea</taxon>
    </lineage>
</organism>
<keyword evidence="3" id="KW-0813">Transport</keyword>
<dbReference type="PATRIC" id="fig|1526658.3.peg.5497"/>
<dbReference type="InterPro" id="IPR039424">
    <property type="entry name" value="SBP_5"/>
</dbReference>
<feature type="chain" id="PRO_5005878503" evidence="5">
    <location>
        <begin position="26"/>
        <end position="533"/>
    </location>
</feature>
<keyword evidence="4 5" id="KW-0732">Signal</keyword>
<feature type="signal peptide" evidence="5">
    <location>
        <begin position="1"/>
        <end position="25"/>
    </location>
</feature>
<reference evidence="7 8" key="1">
    <citation type="submission" date="2015-07" db="EMBL/GenBank/DDBJ databases">
        <title>Whole genome sequencing of Bosea vaviloviae isolated from cave pool.</title>
        <authorList>
            <person name="Tan N.E.H."/>
            <person name="Lee Y.P."/>
            <person name="Gan H.M."/>
            <person name="Barton H."/>
            <person name="Savka M.A."/>
        </authorList>
    </citation>
    <scope>NUCLEOTIDE SEQUENCE [LARGE SCALE GENOMIC DNA]</scope>
    <source>
        <strain evidence="7 8">SD260</strain>
    </source>
</reference>
<dbReference type="GO" id="GO:0015833">
    <property type="term" value="P:peptide transport"/>
    <property type="evidence" value="ECO:0007669"/>
    <property type="project" value="TreeGrafter"/>
</dbReference>
<feature type="domain" description="Solute-binding protein family 5" evidence="6">
    <location>
        <begin position="69"/>
        <end position="449"/>
    </location>
</feature>
<proteinExistence type="inferred from homology"/>
<dbReference type="Gene3D" id="3.10.105.10">
    <property type="entry name" value="Dipeptide-binding Protein, Domain 3"/>
    <property type="match status" value="1"/>
</dbReference>
<dbReference type="InterPro" id="IPR030678">
    <property type="entry name" value="Peptide/Ni-bd"/>
</dbReference>
<dbReference type="Gene3D" id="3.90.76.10">
    <property type="entry name" value="Dipeptide-binding Protein, Domain 1"/>
    <property type="match status" value="1"/>
</dbReference>
<gene>
    <name evidence="7" type="ORF">AE618_05535</name>
</gene>
<evidence type="ECO:0000256" key="3">
    <source>
        <dbReference type="ARBA" id="ARBA00022448"/>
    </source>
</evidence>
<dbReference type="PIRSF" id="PIRSF002741">
    <property type="entry name" value="MppA"/>
    <property type="match status" value="1"/>
</dbReference>
<evidence type="ECO:0000256" key="4">
    <source>
        <dbReference type="ARBA" id="ARBA00022729"/>
    </source>
</evidence>
<dbReference type="GO" id="GO:0030288">
    <property type="term" value="C:outer membrane-bounded periplasmic space"/>
    <property type="evidence" value="ECO:0007669"/>
    <property type="project" value="UniProtKB-ARBA"/>
</dbReference>
<evidence type="ECO:0000259" key="6">
    <source>
        <dbReference type="Pfam" id="PF00496"/>
    </source>
</evidence>
<evidence type="ECO:0000313" key="7">
    <source>
        <dbReference type="EMBL" id="KPH81870.1"/>
    </source>
</evidence>
<accession>A0A0N1N454</accession>
<comment type="similarity">
    <text evidence="2">Belongs to the bacterial solute-binding protein 5 family.</text>
</comment>
<comment type="caution">
    <text evidence="7">The sequence shown here is derived from an EMBL/GenBank/DDBJ whole genome shotgun (WGS) entry which is preliminary data.</text>
</comment>
<dbReference type="OrthoDB" id="9803988at2"/>
<sequence>MKARVFGFAAALLGVSLLALGAAEARPLKWAAAGDALTIDPHGQNEGPTTSLNQHIYESLTERDHAGKLLPLLASSWRVLPDDATTWEFKLESGVKFHDGSPFTADDVVFSYERAMQPTSDFKGYLTSVEKVSKVDDLTVRIKTKGPNPLLVNNTSSIRIMSKAWAEKNGATKAQDFKNKEENFAVRNANGTGPFILVSREADVKTVMKRNDAYWAKAKVPLEITELTLVPIKQDATRVAALLSGEVDFVQDVPVQDIARLKTQPKLRVNSGAENRTIFFGMDVASADLKGDDVQGKNPFADKKVRQALNMAINRPAIQRVVMRGESVPTGVIMPPFVNGWTKELDSFPAVDNAKAKALLAEAGYPNGFSVTLNCPNDRYVNDEGICQAAVGMFGQIGVKVNLVSQSKSIHFNLIQKNPPETEFYLVGWGVPTYDSDYIFSYMYHSRTGSQGSWNATGFKNAEIDTMIQSLSKEVDLPKRDATIAKLWTRLKDETIYLPIHNQSLSYAMSTALDIPVDVANNPKLKMVSFKGS</sequence>
<dbReference type="PANTHER" id="PTHR30290:SF9">
    <property type="entry name" value="OLIGOPEPTIDE-BINDING PROTEIN APPA"/>
    <property type="match status" value="1"/>
</dbReference>
<dbReference type="GO" id="GO:0043190">
    <property type="term" value="C:ATP-binding cassette (ABC) transporter complex"/>
    <property type="evidence" value="ECO:0007669"/>
    <property type="project" value="InterPro"/>
</dbReference>
<keyword evidence="8" id="KW-1185">Reference proteome</keyword>
<dbReference type="Pfam" id="PF00496">
    <property type="entry name" value="SBP_bac_5"/>
    <property type="match status" value="1"/>
</dbReference>
<dbReference type="CDD" id="cd08498">
    <property type="entry name" value="PBP2_NikA_DppA_OppA_like_2"/>
    <property type="match status" value="1"/>
</dbReference>
<evidence type="ECO:0000256" key="5">
    <source>
        <dbReference type="SAM" id="SignalP"/>
    </source>
</evidence>
<dbReference type="AlphaFoldDB" id="A0A0N1N454"/>
<comment type="subcellular location">
    <subcellularLocation>
        <location evidence="1">Periplasm</location>
    </subcellularLocation>
</comment>
<dbReference type="RefSeq" id="WP_054208054.1">
    <property type="nucleotide sequence ID" value="NZ_LGSZ01000025.1"/>
</dbReference>
<dbReference type="GO" id="GO:1904680">
    <property type="term" value="F:peptide transmembrane transporter activity"/>
    <property type="evidence" value="ECO:0007669"/>
    <property type="project" value="TreeGrafter"/>
</dbReference>
<name>A0A0N1N454_9HYPH</name>
<evidence type="ECO:0000313" key="8">
    <source>
        <dbReference type="Proteomes" id="UP000037822"/>
    </source>
</evidence>
<dbReference type="EMBL" id="LGSZ01000025">
    <property type="protein sequence ID" value="KPH81870.1"/>
    <property type="molecule type" value="Genomic_DNA"/>
</dbReference>